<evidence type="ECO:0000256" key="3">
    <source>
        <dbReference type="ARBA" id="ARBA00022553"/>
    </source>
</evidence>
<dbReference type="Ensembl" id="ENSCAFT00845018893.1">
    <property type="protein sequence ID" value="ENSCAFP00845014761.1"/>
    <property type="gene ID" value="ENSCAFG00845010689.1"/>
</dbReference>
<evidence type="ECO:0000256" key="14">
    <source>
        <dbReference type="ARBA" id="ARBA00060397"/>
    </source>
</evidence>
<comment type="similarity">
    <text evidence="16">Belongs to the alpha-2-MRAP family.</text>
</comment>
<dbReference type="Pfam" id="PF06401">
    <property type="entry name" value="Alpha-2-MRAP_C"/>
    <property type="match status" value="1"/>
</dbReference>
<evidence type="ECO:0000256" key="13">
    <source>
        <dbReference type="ARBA" id="ARBA00053885"/>
    </source>
</evidence>
<evidence type="ECO:0000256" key="12">
    <source>
        <dbReference type="ARBA" id="ARBA00046273"/>
    </source>
</evidence>
<evidence type="ECO:0000256" key="4">
    <source>
        <dbReference type="ARBA" id="ARBA00022674"/>
    </source>
</evidence>
<dbReference type="GO" id="GO:0005796">
    <property type="term" value="C:Golgi lumen"/>
    <property type="evidence" value="ECO:0007669"/>
    <property type="project" value="UniProtKB-SubCell"/>
</dbReference>
<comment type="function">
    <text evidence="13">Molecular chaperone for LDL receptor-related proteins that may regulate their ligand binding activity along the secretory pathway.</text>
</comment>
<dbReference type="GO" id="GO:0048019">
    <property type="term" value="F:receptor antagonist activity"/>
    <property type="evidence" value="ECO:0007669"/>
    <property type="project" value="InterPro"/>
</dbReference>
<dbReference type="SUPFAM" id="SSF47045">
    <property type="entry name" value="RAP domain-like"/>
    <property type="match status" value="2"/>
</dbReference>
<keyword evidence="25" id="KW-1185">Reference proteome</keyword>
<sequence length="243" mass="27944">MASPRLCPGSRGLLPAPPLLLLLLLLLLVGPRTAAGHGGKYSREKNEPELPPKRESGGEFRMEKLNQLWEKAQRLQLSPVKLSELHADLKMQERDEFAWKKLKAEGLDEDGEKQAKLTRNLSVILAKYGLDGRKDARAVSSNSLSDATEDDSLEDPRLEKLWHKEELKHFEAKIEKHNHYQKQLEISHQKLKHVESFGDREHVSRNKEKYAMLEEKTKELGYKVKKHLQDLSGRISRARHNEL</sequence>
<keyword evidence="3" id="KW-0597">Phosphoprotein</keyword>
<dbReference type="InterPro" id="IPR010483">
    <property type="entry name" value="Alpha_2_MRAP_C"/>
</dbReference>
<dbReference type="FunFam" id="1.20.81.10:FF:000001">
    <property type="entry name" value="Alpha-2-macroglobulin receptor-associated protein"/>
    <property type="match status" value="1"/>
</dbReference>
<dbReference type="PANTHER" id="PTHR16560:SF2">
    <property type="entry name" value="ALPHA-2-MACROGLOBULIN RECEPTOR-ASSOCIATED PROTEIN"/>
    <property type="match status" value="1"/>
</dbReference>
<dbReference type="GO" id="GO:0048237">
    <property type="term" value="C:rough endoplasmic reticulum lumen"/>
    <property type="evidence" value="ECO:0007669"/>
    <property type="project" value="UniProtKB-SubCell"/>
</dbReference>
<evidence type="ECO:0000313" key="24">
    <source>
        <dbReference type="Ensembl" id="ENSCAFP00845014761.1"/>
    </source>
</evidence>
<evidence type="ECO:0000259" key="23">
    <source>
        <dbReference type="Pfam" id="PF06401"/>
    </source>
</evidence>
<evidence type="ECO:0000256" key="19">
    <source>
        <dbReference type="ARBA" id="ARBA00076196"/>
    </source>
</evidence>
<evidence type="ECO:0000256" key="2">
    <source>
        <dbReference type="ARBA" id="ARBA00004241"/>
    </source>
</evidence>
<keyword evidence="8" id="KW-0333">Golgi apparatus</keyword>
<feature type="compositionally biased region" description="Basic and acidic residues" evidence="20">
    <location>
        <begin position="41"/>
        <end position="57"/>
    </location>
</feature>
<evidence type="ECO:0000259" key="22">
    <source>
        <dbReference type="Pfam" id="PF06400"/>
    </source>
</evidence>
<evidence type="ECO:0000256" key="18">
    <source>
        <dbReference type="ARBA" id="ARBA00067417"/>
    </source>
</evidence>
<feature type="region of interest" description="Disordered" evidence="20">
    <location>
        <begin position="34"/>
        <end position="57"/>
    </location>
</feature>
<feature type="domain" description="Alpha-2-macroglobulin RAP C-terminal" evidence="23">
    <location>
        <begin position="164"/>
        <end position="243"/>
    </location>
</feature>
<dbReference type="InterPro" id="IPR036744">
    <property type="entry name" value="RAP_sf"/>
</dbReference>
<keyword evidence="7" id="KW-0256">Endoplasmic reticulum</keyword>
<dbReference type="GO" id="GO:0050750">
    <property type="term" value="F:low-density lipoprotein particle receptor binding"/>
    <property type="evidence" value="ECO:0007669"/>
    <property type="project" value="InterPro"/>
</dbReference>
<evidence type="ECO:0000256" key="6">
    <source>
        <dbReference type="ARBA" id="ARBA00022753"/>
    </source>
</evidence>
<evidence type="ECO:0000256" key="1">
    <source>
        <dbReference type="ARBA" id="ARBA00004222"/>
    </source>
</evidence>
<evidence type="ECO:0000256" key="10">
    <source>
        <dbReference type="ARBA" id="ARBA00023180"/>
    </source>
</evidence>
<evidence type="ECO:0000256" key="20">
    <source>
        <dbReference type="SAM" id="MobiDB-lite"/>
    </source>
</evidence>
<comment type="subunit">
    <text evidence="17">Interacts with the LRP1/alpha-2-macroglobulin receptor heavy and light chains; the interaction is transient and coincides with a reduction of ligand binding by the receptor. Interacts with LRP2/glycoprotein 330. Interacts with LRP1B; binding is followed by internalization and degradation. Interacts with LDLR. Interacts with SORL1. Interacts with LRP1; this interaction is followed by rapid internalization.</text>
</comment>
<dbReference type="Pfam" id="PF06400">
    <property type="entry name" value="Alpha-2-MRAP_N"/>
    <property type="match status" value="1"/>
</dbReference>
<dbReference type="InterPro" id="IPR009066">
    <property type="entry name" value="MG_RAP_rcpt_1"/>
</dbReference>
<dbReference type="GO" id="GO:0009986">
    <property type="term" value="C:cell surface"/>
    <property type="evidence" value="ECO:0007669"/>
    <property type="project" value="UniProtKB-SubCell"/>
</dbReference>
<evidence type="ECO:0000256" key="16">
    <source>
        <dbReference type="ARBA" id="ARBA00060794"/>
    </source>
</evidence>
<protein>
    <recommendedName>
        <fullName evidence="18">Alpha-2-macroglobulin receptor-associated protein</fullName>
    </recommendedName>
    <alternativeName>
        <fullName evidence="19">Low density lipoprotein receptor-related protein-associated protein 1</fullName>
    </alternativeName>
</protein>
<evidence type="ECO:0000256" key="5">
    <source>
        <dbReference type="ARBA" id="ARBA00022729"/>
    </source>
</evidence>
<evidence type="ECO:0000256" key="15">
    <source>
        <dbReference type="ARBA" id="ARBA00060408"/>
    </source>
</evidence>
<dbReference type="GeneTree" id="ENSGT00390000004855"/>
<keyword evidence="9" id="KW-0175">Coiled coil</keyword>
<keyword evidence="5 21" id="KW-0732">Signal</keyword>
<evidence type="ECO:0000256" key="17">
    <source>
        <dbReference type="ARBA" id="ARBA00062772"/>
    </source>
</evidence>
<keyword evidence="4" id="KW-0358">Heparin-binding</keyword>
<dbReference type="InterPro" id="IPR038003">
    <property type="entry name" value="A2-macroglobuin_RAP"/>
</dbReference>
<gene>
    <name evidence="24" type="primary">LRPAP1</name>
</gene>
<dbReference type="InterPro" id="IPR037999">
    <property type="entry name" value="RAP_D3"/>
</dbReference>
<dbReference type="GO" id="GO:0031904">
    <property type="term" value="C:endosome lumen"/>
    <property type="evidence" value="ECO:0007669"/>
    <property type="project" value="UniProtKB-SubCell"/>
</dbReference>
<reference evidence="24" key="2">
    <citation type="submission" date="2025-08" db="UniProtKB">
        <authorList>
            <consortium name="Ensembl"/>
        </authorList>
    </citation>
    <scope>IDENTIFICATION</scope>
    <source>
        <strain evidence="24">Boxer</strain>
    </source>
</reference>
<feature type="chain" id="PRO_5043557370" description="Alpha-2-macroglobulin receptor-associated protein" evidence="21">
    <location>
        <begin position="36"/>
        <end position="243"/>
    </location>
</feature>
<dbReference type="AlphaFoldDB" id="A0A8I3NS54"/>
<organism evidence="24 25">
    <name type="scientific">Canis lupus familiaris</name>
    <name type="common">Dog</name>
    <name type="synonym">Canis familiaris</name>
    <dbReference type="NCBI Taxonomy" id="9615"/>
    <lineage>
        <taxon>Eukaryota</taxon>
        <taxon>Metazoa</taxon>
        <taxon>Chordata</taxon>
        <taxon>Craniata</taxon>
        <taxon>Vertebrata</taxon>
        <taxon>Euteleostomi</taxon>
        <taxon>Mammalia</taxon>
        <taxon>Eutheria</taxon>
        <taxon>Laurasiatheria</taxon>
        <taxon>Carnivora</taxon>
        <taxon>Caniformia</taxon>
        <taxon>Canidae</taxon>
        <taxon>Canis</taxon>
    </lineage>
</organism>
<dbReference type="GO" id="GO:0008201">
    <property type="term" value="F:heparin binding"/>
    <property type="evidence" value="ECO:0007669"/>
    <property type="project" value="UniProtKB-KW"/>
</dbReference>
<dbReference type="OrthoDB" id="5817428at2759"/>
<keyword evidence="10" id="KW-0325">Glycoprotein</keyword>
<accession>A0A8I3NS54</accession>
<evidence type="ECO:0000256" key="7">
    <source>
        <dbReference type="ARBA" id="ARBA00022824"/>
    </source>
</evidence>
<dbReference type="CDD" id="cd14806">
    <property type="entry name" value="RAP_D1"/>
    <property type="match status" value="1"/>
</dbReference>
<dbReference type="CDD" id="cd14808">
    <property type="entry name" value="RAP_D3"/>
    <property type="match status" value="1"/>
</dbReference>
<proteinExistence type="inferred from homology"/>
<feature type="signal peptide" evidence="21">
    <location>
        <begin position="1"/>
        <end position="35"/>
    </location>
</feature>
<evidence type="ECO:0000256" key="21">
    <source>
        <dbReference type="SAM" id="SignalP"/>
    </source>
</evidence>
<name>A0A8I3NS54_CANLF</name>
<evidence type="ECO:0000256" key="11">
    <source>
        <dbReference type="ARBA" id="ARBA00023769"/>
    </source>
</evidence>
<keyword evidence="6" id="KW-0967">Endosome</keyword>
<dbReference type="Gene3D" id="1.20.81.10">
    <property type="entry name" value="RAP domain"/>
    <property type="match status" value="2"/>
</dbReference>
<dbReference type="PANTHER" id="PTHR16560">
    <property type="entry name" value="ALPHA-2-MACROGLOBULIN RECEPTOR-ASSOCIATED PROTEIN"/>
    <property type="match status" value="1"/>
</dbReference>
<evidence type="ECO:0000313" key="25">
    <source>
        <dbReference type="Proteomes" id="UP000805418"/>
    </source>
</evidence>
<feature type="domain" description="Alpha-2-macroglobulin receptor-associated protein" evidence="22">
    <location>
        <begin position="24"/>
        <end position="135"/>
    </location>
</feature>
<evidence type="ECO:0000256" key="8">
    <source>
        <dbReference type="ARBA" id="ARBA00023034"/>
    </source>
</evidence>
<comment type="subcellular location">
    <subcellularLocation>
        <location evidence="2">Cell surface</location>
    </subcellularLocation>
    <subcellularLocation>
        <location evidence="15">Endoplasmic reticulum-Golgi intermediate compartment lumen</location>
    </subcellularLocation>
    <subcellularLocation>
        <location evidence="12">Endosome lumen</location>
    </subcellularLocation>
    <subcellularLocation>
        <location evidence="11">Golgi apparatus lumen</location>
    </subcellularLocation>
    <subcellularLocation>
        <location evidence="1">Golgi apparatus</location>
        <location evidence="1">cis-Golgi network</location>
    </subcellularLocation>
    <subcellularLocation>
        <location evidence="14">Rough endoplasmic reticulum lumen</location>
    </subcellularLocation>
</comment>
<reference evidence="24" key="1">
    <citation type="submission" date="2020-03" db="EMBL/GenBank/DDBJ databases">
        <title>Long-read based genome assembly of a Labrador retriever dog.</title>
        <authorList>
            <person name="Eory L."/>
            <person name="Zhang W."/>
            <person name="Schoenebeck J."/>
        </authorList>
    </citation>
    <scope>NUCLEOTIDE SEQUENCE [LARGE SCALE GENOMIC DNA]</scope>
    <source>
        <strain evidence="24">Labrador retriever</strain>
    </source>
</reference>
<reference evidence="24" key="3">
    <citation type="submission" date="2025-09" db="UniProtKB">
        <authorList>
            <consortium name="Ensembl"/>
        </authorList>
    </citation>
    <scope>IDENTIFICATION</scope>
    <source>
        <strain evidence="24">Boxer</strain>
    </source>
</reference>
<evidence type="ECO:0000256" key="9">
    <source>
        <dbReference type="ARBA" id="ARBA00023054"/>
    </source>
</evidence>
<dbReference type="Proteomes" id="UP000805418">
    <property type="component" value="Chromosome 3"/>
</dbReference>